<name>A0A1C4B317_9GAMM</name>
<dbReference type="GO" id="GO:0004146">
    <property type="term" value="F:dihydrofolate reductase activity"/>
    <property type="evidence" value="ECO:0007669"/>
    <property type="project" value="UniProtKB-EC"/>
</dbReference>
<dbReference type="InterPro" id="IPR017925">
    <property type="entry name" value="DHFR_CS"/>
</dbReference>
<keyword evidence="12" id="KW-1185">Reference proteome</keyword>
<dbReference type="OrthoDB" id="9804315at2"/>
<dbReference type="InterPro" id="IPR012259">
    <property type="entry name" value="DHFR"/>
</dbReference>
<keyword evidence="6 8" id="KW-0560">Oxidoreductase</keyword>
<evidence type="ECO:0000313" key="11">
    <source>
        <dbReference type="EMBL" id="SCC01112.1"/>
    </source>
</evidence>
<protein>
    <recommendedName>
        <fullName evidence="3 8">Dihydrofolate reductase</fullName>
        <ecNumber evidence="3 8">1.5.1.3</ecNumber>
    </recommendedName>
</protein>
<proteinExistence type="inferred from homology"/>
<sequence length="169" mass="19430">MILSIIVAMANNRVIGLNNQMPWHLPADLAWFKKNTLNKPVIMGRKTFESIGRPLPARHNIIISRQAFHDSNLVSNVSWVQSIDTAILLAQTQDADEAFIIGGGNIYHQALPLVDRLYLTHIDAKLQGDTYFPDYLTEQWQVIHQEIHQPDDKNRYLCRFEILERKSKG</sequence>
<dbReference type="PRINTS" id="PR00070">
    <property type="entry name" value="DHFR"/>
</dbReference>
<feature type="domain" description="DHFR" evidence="10">
    <location>
        <begin position="2"/>
        <end position="165"/>
    </location>
</feature>
<dbReference type="CDD" id="cd00209">
    <property type="entry name" value="DHFR"/>
    <property type="match status" value="1"/>
</dbReference>
<dbReference type="InterPro" id="IPR001796">
    <property type="entry name" value="DHFR_dom"/>
</dbReference>
<dbReference type="PANTHER" id="PTHR48069">
    <property type="entry name" value="DIHYDROFOLATE REDUCTASE"/>
    <property type="match status" value="1"/>
</dbReference>
<evidence type="ECO:0000256" key="6">
    <source>
        <dbReference type="ARBA" id="ARBA00023002"/>
    </source>
</evidence>
<organism evidence="11 12">
    <name type="scientific">Gilliamella intestini</name>
    <dbReference type="NCBI Taxonomy" id="1798183"/>
    <lineage>
        <taxon>Bacteria</taxon>
        <taxon>Pseudomonadati</taxon>
        <taxon>Pseudomonadota</taxon>
        <taxon>Gammaproteobacteria</taxon>
        <taxon>Orbales</taxon>
        <taxon>Orbaceae</taxon>
        <taxon>Gilliamella</taxon>
    </lineage>
</organism>
<evidence type="ECO:0000256" key="9">
    <source>
        <dbReference type="RuleBase" id="RU004474"/>
    </source>
</evidence>
<evidence type="ECO:0000313" key="12">
    <source>
        <dbReference type="Proteomes" id="UP000199698"/>
    </source>
</evidence>
<dbReference type="GO" id="GO:0005829">
    <property type="term" value="C:cytosol"/>
    <property type="evidence" value="ECO:0007669"/>
    <property type="project" value="TreeGrafter"/>
</dbReference>
<evidence type="ECO:0000256" key="5">
    <source>
        <dbReference type="ARBA" id="ARBA00022857"/>
    </source>
</evidence>
<evidence type="ECO:0000256" key="8">
    <source>
        <dbReference type="PIRNR" id="PIRNR000194"/>
    </source>
</evidence>
<evidence type="ECO:0000256" key="4">
    <source>
        <dbReference type="ARBA" id="ARBA00022563"/>
    </source>
</evidence>
<evidence type="ECO:0000256" key="3">
    <source>
        <dbReference type="ARBA" id="ARBA00012856"/>
    </source>
</evidence>
<dbReference type="GO" id="GO:0046655">
    <property type="term" value="P:folic acid metabolic process"/>
    <property type="evidence" value="ECO:0007669"/>
    <property type="project" value="TreeGrafter"/>
</dbReference>
<dbReference type="PANTHER" id="PTHR48069:SF3">
    <property type="entry name" value="DIHYDROFOLATE REDUCTASE"/>
    <property type="match status" value="1"/>
</dbReference>
<dbReference type="NCBIfam" id="NF008037">
    <property type="entry name" value="PRK10769.1"/>
    <property type="match status" value="1"/>
</dbReference>
<dbReference type="Proteomes" id="UP000199698">
    <property type="component" value="Unassembled WGS sequence"/>
</dbReference>
<keyword evidence="5 8" id="KW-0521">NADP</keyword>
<reference evidence="12" key="1">
    <citation type="submission" date="2016-08" db="EMBL/GenBank/DDBJ databases">
        <authorList>
            <person name="Varghese N."/>
            <person name="Submissions Spin"/>
        </authorList>
    </citation>
    <scope>NUCLEOTIDE SEQUENCE [LARGE SCALE GENOMIC DNA]</scope>
    <source>
        <strain evidence="12">R-53144</strain>
    </source>
</reference>
<evidence type="ECO:0000256" key="1">
    <source>
        <dbReference type="ARBA" id="ARBA00004903"/>
    </source>
</evidence>
<dbReference type="EC" id="1.5.1.3" evidence="3 8"/>
<comment type="pathway">
    <text evidence="1 8">Cofactor biosynthesis; tetrahydrofolate biosynthesis; 5,6,7,8-tetrahydrofolate from 7,8-dihydrofolate: step 1/1.</text>
</comment>
<dbReference type="InterPro" id="IPR024072">
    <property type="entry name" value="DHFR-like_dom_sf"/>
</dbReference>
<dbReference type="GO" id="GO:0006730">
    <property type="term" value="P:one-carbon metabolic process"/>
    <property type="evidence" value="ECO:0007669"/>
    <property type="project" value="UniProtKB-KW"/>
</dbReference>
<dbReference type="GO" id="GO:0046654">
    <property type="term" value="P:tetrahydrofolate biosynthetic process"/>
    <property type="evidence" value="ECO:0007669"/>
    <property type="project" value="UniProtKB-UniPathway"/>
</dbReference>
<dbReference type="PROSITE" id="PS51330">
    <property type="entry name" value="DHFR_2"/>
    <property type="match status" value="1"/>
</dbReference>
<keyword evidence="4 8" id="KW-0554">One-carbon metabolism</keyword>
<evidence type="ECO:0000256" key="2">
    <source>
        <dbReference type="ARBA" id="ARBA00009539"/>
    </source>
</evidence>
<dbReference type="STRING" id="1798183.GA0061080_101628"/>
<comment type="catalytic activity">
    <reaction evidence="8">
        <text>(6S)-5,6,7,8-tetrahydrofolate + NADP(+) = 7,8-dihydrofolate + NADPH + H(+)</text>
        <dbReference type="Rhea" id="RHEA:15009"/>
        <dbReference type="ChEBI" id="CHEBI:15378"/>
        <dbReference type="ChEBI" id="CHEBI:57451"/>
        <dbReference type="ChEBI" id="CHEBI:57453"/>
        <dbReference type="ChEBI" id="CHEBI:57783"/>
        <dbReference type="ChEBI" id="CHEBI:58349"/>
        <dbReference type="EC" id="1.5.1.3"/>
    </reaction>
</comment>
<dbReference type="Gene3D" id="3.40.430.10">
    <property type="entry name" value="Dihydrofolate Reductase, subunit A"/>
    <property type="match status" value="1"/>
</dbReference>
<comment type="similarity">
    <text evidence="2 8 9">Belongs to the dihydrofolate reductase family.</text>
</comment>
<dbReference type="AlphaFoldDB" id="A0A1C4B317"/>
<evidence type="ECO:0000256" key="7">
    <source>
        <dbReference type="ARBA" id="ARBA00025067"/>
    </source>
</evidence>
<dbReference type="PROSITE" id="PS00075">
    <property type="entry name" value="DHFR_1"/>
    <property type="match status" value="1"/>
</dbReference>
<dbReference type="SUPFAM" id="SSF53597">
    <property type="entry name" value="Dihydrofolate reductase-like"/>
    <property type="match status" value="1"/>
</dbReference>
<dbReference type="RefSeq" id="WP_091122512.1">
    <property type="nucleotide sequence ID" value="NZ_FMBA01000016.1"/>
</dbReference>
<gene>
    <name evidence="11" type="ORF">GA0061080_101628</name>
</gene>
<dbReference type="FunFam" id="3.40.430.10:FF:000001">
    <property type="entry name" value="Dihydrofolate reductase"/>
    <property type="match status" value="1"/>
</dbReference>
<accession>A0A1C4B317</accession>
<dbReference type="UniPathway" id="UPA00077">
    <property type="reaction ID" value="UER00158"/>
</dbReference>
<dbReference type="PIRSF" id="PIRSF000194">
    <property type="entry name" value="DHFR"/>
    <property type="match status" value="1"/>
</dbReference>
<dbReference type="EMBL" id="FMBA01000016">
    <property type="protein sequence ID" value="SCC01112.1"/>
    <property type="molecule type" value="Genomic_DNA"/>
</dbReference>
<comment type="function">
    <text evidence="7 8">Key enzyme in folate metabolism. Catalyzes an essential reaction for de novo glycine and purine synthesis, and for DNA precursor synthesis.</text>
</comment>
<dbReference type="Pfam" id="PF00186">
    <property type="entry name" value="DHFR_1"/>
    <property type="match status" value="1"/>
</dbReference>
<dbReference type="GO" id="GO:0046452">
    <property type="term" value="P:dihydrofolate metabolic process"/>
    <property type="evidence" value="ECO:0007669"/>
    <property type="project" value="TreeGrafter"/>
</dbReference>
<evidence type="ECO:0000259" key="10">
    <source>
        <dbReference type="PROSITE" id="PS51330"/>
    </source>
</evidence>
<dbReference type="GO" id="GO:0070401">
    <property type="term" value="F:NADP+ binding"/>
    <property type="evidence" value="ECO:0007669"/>
    <property type="project" value="UniProtKB-ARBA"/>
</dbReference>